<keyword evidence="6" id="KW-1185">Reference proteome</keyword>
<evidence type="ECO:0000259" key="3">
    <source>
        <dbReference type="Pfam" id="PF00317"/>
    </source>
</evidence>
<proteinExistence type="inferred from homology"/>
<dbReference type="InterPro" id="IPR039718">
    <property type="entry name" value="Rrm1"/>
</dbReference>
<comment type="similarity">
    <text evidence="1 2">Belongs to the ribonucleoside diphosphate reductase large chain family.</text>
</comment>
<comment type="function">
    <text evidence="2">Provides the precursors necessary for DNA synthesis. Catalyzes the biosynthesis of deoxyribonucleotides from the corresponding ribonucleotides.</text>
</comment>
<dbReference type="GO" id="GO:0004748">
    <property type="term" value="F:ribonucleoside-diphosphate reductase activity, thioredoxin disulfide as acceptor"/>
    <property type="evidence" value="ECO:0007669"/>
    <property type="project" value="UniProtKB-EC"/>
</dbReference>
<dbReference type="PANTHER" id="PTHR11573:SF6">
    <property type="entry name" value="RIBONUCLEOSIDE-DIPHOSPHATE REDUCTASE LARGE SUBUNIT"/>
    <property type="match status" value="1"/>
</dbReference>
<dbReference type="Gene3D" id="3.20.70.20">
    <property type="match status" value="1"/>
</dbReference>
<dbReference type="Proteomes" id="UP000679767">
    <property type="component" value="Segment"/>
</dbReference>
<evidence type="ECO:0000259" key="4">
    <source>
        <dbReference type="Pfam" id="PF02867"/>
    </source>
</evidence>
<evidence type="ECO:0000256" key="1">
    <source>
        <dbReference type="ARBA" id="ARBA00010406"/>
    </source>
</evidence>
<keyword evidence="2" id="KW-0215">Deoxyribonucleotide synthesis</keyword>
<keyword evidence="2" id="KW-0560">Oxidoreductase</keyword>
<name>A0A3S5HA09_9GAMA</name>
<feature type="domain" description="Ribonucleotide reductase large subunit C-terminal" evidence="4">
    <location>
        <begin position="189"/>
        <end position="726"/>
    </location>
</feature>
<dbReference type="GO" id="GO:0005524">
    <property type="term" value="F:ATP binding"/>
    <property type="evidence" value="ECO:0007669"/>
    <property type="project" value="InterPro"/>
</dbReference>
<dbReference type="InterPro" id="IPR013346">
    <property type="entry name" value="NrdE_NrdA_C"/>
</dbReference>
<dbReference type="RefSeq" id="YP_010087430.1">
    <property type="nucleotide sequence ID" value="NC_055554.1"/>
</dbReference>
<protein>
    <recommendedName>
        <fullName evidence="2">Ribonucleoside-diphosphate reductase</fullName>
        <ecNumber evidence="2">1.17.4.1</ecNumber>
    </recommendedName>
</protein>
<organism evidence="5">
    <name type="scientific">Vombatid gammaherpesvirus 1</name>
    <dbReference type="NCBI Taxonomy" id="2052651"/>
    <lineage>
        <taxon>Viruses</taxon>
        <taxon>Duplodnaviria</taxon>
        <taxon>Heunggongvirae</taxon>
        <taxon>Peploviricota</taxon>
        <taxon>Herviviricetes</taxon>
        <taxon>Herpesvirales</taxon>
        <taxon>Orthoherpesviridae</taxon>
        <taxon>Gammaherpesvirinae</taxon>
        <taxon>Manticavirus</taxon>
        <taxon>Manticavirus vombatidgamma1</taxon>
    </lineage>
</organism>
<evidence type="ECO:0000313" key="6">
    <source>
        <dbReference type="Proteomes" id="UP000679767"/>
    </source>
</evidence>
<dbReference type="UniPathway" id="UPA00326"/>
<comment type="catalytic activity">
    <reaction evidence="2">
        <text>a 2'-deoxyribonucleoside 5'-diphosphate + [thioredoxin]-disulfide + H2O = a ribonucleoside 5'-diphosphate + [thioredoxin]-dithiol</text>
        <dbReference type="Rhea" id="RHEA:23252"/>
        <dbReference type="Rhea" id="RHEA-COMP:10698"/>
        <dbReference type="Rhea" id="RHEA-COMP:10700"/>
        <dbReference type="ChEBI" id="CHEBI:15377"/>
        <dbReference type="ChEBI" id="CHEBI:29950"/>
        <dbReference type="ChEBI" id="CHEBI:50058"/>
        <dbReference type="ChEBI" id="CHEBI:57930"/>
        <dbReference type="ChEBI" id="CHEBI:73316"/>
        <dbReference type="EC" id="1.17.4.1"/>
    </reaction>
</comment>
<reference evidence="5" key="1">
    <citation type="submission" date="2017-11" db="EMBL/GenBank/DDBJ databases">
        <title>The distinct marsupial branch of gammaherpesviruses includes novel host-derived genes seldom found in other viruses.</title>
        <authorList>
            <person name="Vaz P.K."/>
        </authorList>
    </citation>
    <scope>NUCLEOTIDE SEQUENCE</scope>
    <source>
        <strain evidence="5">V3187/11</strain>
    </source>
</reference>
<dbReference type="PRINTS" id="PR01183">
    <property type="entry name" value="RIBORDTASEM1"/>
</dbReference>
<dbReference type="EC" id="1.17.4.1" evidence="2"/>
<accession>A0A3S5HA09</accession>
<dbReference type="InterPro" id="IPR000788">
    <property type="entry name" value="RNR_lg_C"/>
</dbReference>
<evidence type="ECO:0000313" key="5">
    <source>
        <dbReference type="EMBL" id="AZB49160.1"/>
    </source>
</evidence>
<gene>
    <name evidence="5" type="primary">ORF61</name>
</gene>
<dbReference type="Pfam" id="PF00317">
    <property type="entry name" value="Ribonuc_red_lgN"/>
    <property type="match status" value="1"/>
</dbReference>
<dbReference type="Pfam" id="PF02867">
    <property type="entry name" value="Ribonuc_red_lgC"/>
    <property type="match status" value="1"/>
</dbReference>
<dbReference type="SUPFAM" id="SSF51998">
    <property type="entry name" value="PFL-like glycyl radical enzymes"/>
    <property type="match status" value="1"/>
</dbReference>
<dbReference type="KEGG" id="vg:65102714"/>
<dbReference type="PANTHER" id="PTHR11573">
    <property type="entry name" value="RIBONUCLEOSIDE-DIPHOSPHATE REDUCTASE LARGE CHAIN"/>
    <property type="match status" value="1"/>
</dbReference>
<dbReference type="NCBIfam" id="TIGR02506">
    <property type="entry name" value="NrdE_NrdA"/>
    <property type="match status" value="1"/>
</dbReference>
<dbReference type="GeneID" id="65102714"/>
<evidence type="ECO:0000256" key="2">
    <source>
        <dbReference type="RuleBase" id="RU003410"/>
    </source>
</evidence>
<dbReference type="InterPro" id="IPR013509">
    <property type="entry name" value="RNR_lsu_N"/>
</dbReference>
<sequence length="790" mass="88610">MSEQVNLISALIDNLKCTSAWDLQGYRLSGQLQHYLNEKQATRTVDTYLATFSSRLNGSVGSFIEKYRHQLQVFCDMFKNSTDYLTLISNGRLSAVRFNDTYVLHAENGTQESIPHFFMRIAAFCTVTSIEKEDGCLHKTICELAPKYGARINHELDLFLFFYKPLCKQLVSCSTPIMRSAGLKAGNLASCFIVDRDMTTTQQTVQTLCEQVVPLLSTESGLGINCTTFQPSKSISSLMKVLNAHVGFFNDSSRRPASVATYIEPWHNQIYEFLSSKNPENPERCGNIFQGICIPSLFFEKYIDNPNNPWYLFEPDVASKLPSLYGKPFETEYERLVCAKLYTREVPIKSLMFSIVSTIIKTGSPYIIHKDACNVHYWRDTQHDAIGAANLCAEVIQKPTQGVSTCNLANITLPKCLKEVTPAPLIPGHDQTYDPWSMDMSSWTNLEFCMTTFEHAVSVAVMIINCAILGGPAITDAMAISQLERSMGLGIHGLADVQAMLGHEYTSAAAQDLCLQIYRRLYTTALKVSHEIITVGKGTPFTGWELSRLHTSGTLHFSPWLQNVDDLAIELPPSLLQSLKTHGMFNSQLVALMPTAGTSQLTGFADSFYPFFSNMSTKITGKEEIIHPNMTFLKQIVSTDLPMIQRCFGEVSKLPPVLNKRYRHFKSAFEYDQHDLLHMASIYAPFVDQSASHTYFITEEAASRASTVVSLLIDAYKRGLKTLMYYCRIKRENTCNFLRFHVDDELSTRLPKSPTGDSNILAQKHTGSLPSHLQKEVCPMDSSITCLSCQ</sequence>
<feature type="domain" description="Ribonucleotide reductase large subunit N-terminal" evidence="3">
    <location>
        <begin position="91"/>
        <end position="184"/>
    </location>
</feature>
<dbReference type="EMBL" id="MG452721">
    <property type="protein sequence ID" value="AZB49160.1"/>
    <property type="molecule type" value="Genomic_DNA"/>
</dbReference>
<dbReference type="GO" id="GO:0009263">
    <property type="term" value="P:deoxyribonucleotide biosynthetic process"/>
    <property type="evidence" value="ECO:0007669"/>
    <property type="project" value="UniProtKB-KW"/>
</dbReference>